<name>A0A7C5UU55_9CREN</name>
<dbReference type="Gene3D" id="3.50.30.30">
    <property type="match status" value="1"/>
</dbReference>
<dbReference type="SUPFAM" id="SSF52025">
    <property type="entry name" value="PA domain"/>
    <property type="match status" value="1"/>
</dbReference>
<feature type="domain" description="DUF4910" evidence="2">
    <location>
        <begin position="179"/>
        <end position="274"/>
    </location>
</feature>
<evidence type="ECO:0000256" key="1">
    <source>
        <dbReference type="SAM" id="Phobius"/>
    </source>
</evidence>
<dbReference type="CDD" id="cd00538">
    <property type="entry name" value="PA"/>
    <property type="match status" value="1"/>
</dbReference>
<sequence length="321" mass="36437">MNTYMNTIYNMVFIYLLLDGMLMNVMLSLLNLKEKDFSSSLNSKICSVAHSPPGYVEGEVVYVGEGTRTSHYKDKNIEDKVVLAYGNPYLVYRIANQFGAKGFIFFKINIHEDAIPYLSLFLTPEEAKSAKTPAAAISKRDAYSIINMLEHGLKPYAKISIEAEYRENAKINVIEASLGDGEKELHIFAHYCHPAGTINDNVSGSATLLELVKTFDKALHRNRLSLPRTMKITFIWFPEYYGSLPYLMHKTAHHQSKIVFGVNLDMIGEKQEVTKSTLNIIRPPIFISNIEYESIIVKYLIESLSIGKSFSNTIQIMSYRF</sequence>
<dbReference type="Pfam" id="PF16254">
    <property type="entry name" value="DUF4910"/>
    <property type="match status" value="1"/>
</dbReference>
<dbReference type="AlphaFoldDB" id="A0A7C5UU55"/>
<reference evidence="3" key="1">
    <citation type="journal article" date="2020" name="mSystems">
        <title>Genome- and Community-Level Interaction Insights into Carbon Utilization and Element Cycling Functions of Hydrothermarchaeota in Hydrothermal Sediment.</title>
        <authorList>
            <person name="Zhou Z."/>
            <person name="Liu Y."/>
            <person name="Xu W."/>
            <person name="Pan J."/>
            <person name="Luo Z.H."/>
            <person name="Li M."/>
        </authorList>
    </citation>
    <scope>NUCLEOTIDE SEQUENCE [LARGE SCALE GENOMIC DNA]</scope>
    <source>
        <strain evidence="3">SpSt-1</strain>
    </source>
</reference>
<evidence type="ECO:0000313" key="3">
    <source>
        <dbReference type="EMBL" id="HHR96905.1"/>
    </source>
</evidence>
<protein>
    <submittedName>
        <fullName evidence="3">DUF4910 domain-containing protein</fullName>
    </submittedName>
</protein>
<keyword evidence="1" id="KW-0812">Transmembrane</keyword>
<dbReference type="EMBL" id="DRUB01000176">
    <property type="protein sequence ID" value="HHR96905.1"/>
    <property type="molecule type" value="Genomic_DNA"/>
</dbReference>
<dbReference type="SUPFAM" id="SSF53187">
    <property type="entry name" value="Zn-dependent exopeptidases"/>
    <property type="match status" value="1"/>
</dbReference>
<keyword evidence="1" id="KW-0472">Membrane</keyword>
<comment type="caution">
    <text evidence="3">The sequence shown here is derived from an EMBL/GenBank/DDBJ whole genome shotgun (WGS) entry which is preliminary data.</text>
</comment>
<keyword evidence="1" id="KW-1133">Transmembrane helix</keyword>
<evidence type="ECO:0000259" key="2">
    <source>
        <dbReference type="Pfam" id="PF16254"/>
    </source>
</evidence>
<dbReference type="Gene3D" id="3.40.630.10">
    <property type="entry name" value="Zn peptidases"/>
    <property type="match status" value="1"/>
</dbReference>
<dbReference type="InterPro" id="IPR032589">
    <property type="entry name" value="DUF4910"/>
</dbReference>
<organism evidence="3">
    <name type="scientific">Ignisphaera aggregans</name>
    <dbReference type="NCBI Taxonomy" id="334771"/>
    <lineage>
        <taxon>Archaea</taxon>
        <taxon>Thermoproteota</taxon>
        <taxon>Thermoprotei</taxon>
        <taxon>Desulfurococcales</taxon>
        <taxon>Desulfurococcaceae</taxon>
        <taxon>Ignisphaera</taxon>
    </lineage>
</organism>
<proteinExistence type="predicted"/>
<accession>A0A7C5UU55</accession>
<gene>
    <name evidence="3" type="ORF">ENL47_08965</name>
</gene>
<dbReference type="InterPro" id="IPR046450">
    <property type="entry name" value="PA_dom_sf"/>
</dbReference>
<feature type="transmembrane region" description="Helical" evidence="1">
    <location>
        <begin position="12"/>
        <end position="32"/>
    </location>
</feature>